<evidence type="ECO:0000313" key="2">
    <source>
        <dbReference type="EMBL" id="ETK03115.1"/>
    </source>
</evidence>
<dbReference type="EMBL" id="AYYC01000741">
    <property type="protein sequence ID" value="ETK03115.1"/>
    <property type="molecule type" value="Genomic_DNA"/>
</dbReference>
<dbReference type="InterPro" id="IPR006342">
    <property type="entry name" value="FkbM_mtfrase"/>
</dbReference>
<dbReference type="Pfam" id="PF05050">
    <property type="entry name" value="Methyltransf_21"/>
    <property type="match status" value="1"/>
</dbReference>
<accession>W2C7N3</accession>
<proteinExistence type="predicted"/>
<dbReference type="Proteomes" id="UP000018872">
    <property type="component" value="Unassembled WGS sequence"/>
</dbReference>
<dbReference type="InterPro" id="IPR029063">
    <property type="entry name" value="SAM-dependent_MTases_sf"/>
</dbReference>
<reference evidence="2 3" key="1">
    <citation type="submission" date="2013-11" db="EMBL/GenBank/DDBJ databases">
        <title>Single cell genomics of uncultured Tannerella BU063 (oral taxon 286).</title>
        <authorList>
            <person name="Beall C.J."/>
            <person name="Campbell A.G."/>
            <person name="Griffen A.L."/>
            <person name="Podar M."/>
            <person name="Leys E.J."/>
        </authorList>
    </citation>
    <scope>NUCLEOTIDE SEQUENCE [LARGE SCALE GENOMIC DNA]</scope>
    <source>
        <strain evidence="2">Cell 5</strain>
    </source>
</reference>
<dbReference type="Gene3D" id="3.40.50.150">
    <property type="entry name" value="Vaccinia Virus protein VP39"/>
    <property type="match status" value="1"/>
</dbReference>
<dbReference type="NCBIfam" id="TIGR01444">
    <property type="entry name" value="fkbM_fam"/>
    <property type="match status" value="1"/>
</dbReference>
<evidence type="ECO:0000259" key="1">
    <source>
        <dbReference type="Pfam" id="PF05050"/>
    </source>
</evidence>
<organism evidence="2 3">
    <name type="scientific">Tannerella sp. oral taxon BU063 isolate Cell 5</name>
    <dbReference type="NCBI Taxonomy" id="1410950"/>
    <lineage>
        <taxon>Bacteria</taxon>
        <taxon>Pseudomonadati</taxon>
        <taxon>Bacteroidota</taxon>
        <taxon>Bacteroidia</taxon>
        <taxon>Bacteroidales</taxon>
        <taxon>Tannerellaceae</taxon>
        <taxon>Tannerella</taxon>
    </lineage>
</organism>
<dbReference type="AlphaFoldDB" id="W2C7N3"/>
<protein>
    <recommendedName>
        <fullName evidence="1">Methyltransferase FkbM domain-containing protein</fullName>
    </recommendedName>
</protein>
<gene>
    <name evidence="2" type="ORF">T229_15645</name>
</gene>
<feature type="domain" description="Methyltransferase FkbM" evidence="1">
    <location>
        <begin position="69"/>
        <end position="188"/>
    </location>
</feature>
<sequence>MKNKYSECRRNVMHVIKLILKTIRRGLKYIRRYYFPTPKEKVLKKFDDDNGKKRIVEYPELDENSLIIDVGGYIGDFTAEMSARYGCLIYVFEPIPAFARELRARFGKNKKINIQEMGLGSQTVEESIICDGDASSLHKRKKTKSESGIDVSIIDVVEWFDLNQIGDVSLMAVNAEGGEYPLLDRLIDSGYISKIENLLVQFHDIYQKDAEERMNRIQRELLKTHRPVFQYKFVWEKWKRK</sequence>
<name>W2C7N3_9BACT</name>
<comment type="caution">
    <text evidence="2">The sequence shown here is derived from an EMBL/GenBank/DDBJ whole genome shotgun (WGS) entry which is preliminary data.</text>
</comment>
<evidence type="ECO:0000313" key="3">
    <source>
        <dbReference type="Proteomes" id="UP000018872"/>
    </source>
</evidence>
<dbReference type="SUPFAM" id="SSF53335">
    <property type="entry name" value="S-adenosyl-L-methionine-dependent methyltransferases"/>
    <property type="match status" value="1"/>
</dbReference>